<organism evidence="2 3">
    <name type="scientific">Candidatus Galligastranaerophilus intestinavium</name>
    <dbReference type="NCBI Taxonomy" id="2840836"/>
    <lineage>
        <taxon>Bacteria</taxon>
        <taxon>Candidatus Galligastranaerophilus</taxon>
    </lineage>
</organism>
<comment type="caution">
    <text evidence="2">The sequence shown here is derived from an EMBL/GenBank/DDBJ whole genome shotgun (WGS) entry which is preliminary data.</text>
</comment>
<sequence>MNILIAKKAVIYSLILGAILALFGIIGFLIGLVAFALGLLCAPAVIFFMKSRNEIGFLDNQQGAALGAMVGFCSTVAYFAIFTPLVLLIHAIKPSYYSYGLPYIVSFDTFWLFLVIVVTIGILCALTNATTGMGAIFLLSQFDKKPDDIEEIDINIE</sequence>
<feature type="transmembrane region" description="Helical" evidence="1">
    <location>
        <begin position="63"/>
        <end position="90"/>
    </location>
</feature>
<feature type="transmembrane region" description="Helical" evidence="1">
    <location>
        <begin position="9"/>
        <end position="26"/>
    </location>
</feature>
<keyword evidence="1" id="KW-0812">Transmembrane</keyword>
<name>A0A9D1JYE5_9BACT</name>
<keyword evidence="1" id="KW-0472">Membrane</keyword>
<reference evidence="2" key="1">
    <citation type="submission" date="2020-10" db="EMBL/GenBank/DDBJ databases">
        <authorList>
            <person name="Gilroy R."/>
        </authorList>
    </citation>
    <scope>NUCLEOTIDE SEQUENCE</scope>
    <source>
        <strain evidence="2">CHK152-2871</strain>
    </source>
</reference>
<dbReference type="Proteomes" id="UP000886865">
    <property type="component" value="Unassembled WGS sequence"/>
</dbReference>
<dbReference type="EMBL" id="DVJQ01000024">
    <property type="protein sequence ID" value="HIS73928.1"/>
    <property type="molecule type" value="Genomic_DNA"/>
</dbReference>
<evidence type="ECO:0000313" key="3">
    <source>
        <dbReference type="Proteomes" id="UP000886865"/>
    </source>
</evidence>
<evidence type="ECO:0000313" key="2">
    <source>
        <dbReference type="EMBL" id="HIS73928.1"/>
    </source>
</evidence>
<proteinExistence type="predicted"/>
<protein>
    <submittedName>
        <fullName evidence="2">Uncharacterized protein</fullName>
    </submittedName>
</protein>
<gene>
    <name evidence="2" type="ORF">IAA86_02785</name>
</gene>
<evidence type="ECO:0000256" key="1">
    <source>
        <dbReference type="SAM" id="Phobius"/>
    </source>
</evidence>
<dbReference type="AlphaFoldDB" id="A0A9D1JYE5"/>
<reference evidence="2" key="2">
    <citation type="journal article" date="2021" name="PeerJ">
        <title>Extensive microbial diversity within the chicken gut microbiome revealed by metagenomics and culture.</title>
        <authorList>
            <person name="Gilroy R."/>
            <person name="Ravi A."/>
            <person name="Getino M."/>
            <person name="Pursley I."/>
            <person name="Horton D.L."/>
            <person name="Alikhan N.F."/>
            <person name="Baker D."/>
            <person name="Gharbi K."/>
            <person name="Hall N."/>
            <person name="Watson M."/>
            <person name="Adriaenssens E.M."/>
            <person name="Foster-Nyarko E."/>
            <person name="Jarju S."/>
            <person name="Secka A."/>
            <person name="Antonio M."/>
            <person name="Oren A."/>
            <person name="Chaudhuri R.R."/>
            <person name="La Ragione R."/>
            <person name="Hildebrand F."/>
            <person name="Pallen M.J."/>
        </authorList>
    </citation>
    <scope>NUCLEOTIDE SEQUENCE</scope>
    <source>
        <strain evidence="2">CHK152-2871</strain>
    </source>
</reference>
<keyword evidence="1" id="KW-1133">Transmembrane helix</keyword>
<feature type="transmembrane region" description="Helical" evidence="1">
    <location>
        <begin position="110"/>
        <end position="139"/>
    </location>
</feature>
<accession>A0A9D1JYE5</accession>